<evidence type="ECO:0000313" key="3">
    <source>
        <dbReference type="Proteomes" id="UP000249633"/>
    </source>
</evidence>
<proteinExistence type="predicted"/>
<dbReference type="Proteomes" id="UP000249633">
    <property type="component" value="Unassembled WGS sequence"/>
</dbReference>
<gene>
    <name evidence="2" type="ORF">DI603_09020</name>
</gene>
<accession>A0A2W5FIR0</accession>
<name>A0A2W5FIR0_9BURK</name>
<protein>
    <submittedName>
        <fullName evidence="2">Uncharacterized protein</fullName>
    </submittedName>
</protein>
<dbReference type="EMBL" id="QFOD01000007">
    <property type="protein sequence ID" value="PZP32816.1"/>
    <property type="molecule type" value="Genomic_DNA"/>
</dbReference>
<organism evidence="2 3">
    <name type="scientific">Roseateles depolymerans</name>
    <dbReference type="NCBI Taxonomy" id="76731"/>
    <lineage>
        <taxon>Bacteria</taxon>
        <taxon>Pseudomonadati</taxon>
        <taxon>Pseudomonadota</taxon>
        <taxon>Betaproteobacteria</taxon>
        <taxon>Burkholderiales</taxon>
        <taxon>Sphaerotilaceae</taxon>
        <taxon>Roseateles</taxon>
    </lineage>
</organism>
<comment type="caution">
    <text evidence="2">The sequence shown here is derived from an EMBL/GenBank/DDBJ whole genome shotgun (WGS) entry which is preliminary data.</text>
</comment>
<evidence type="ECO:0000256" key="1">
    <source>
        <dbReference type="SAM" id="MobiDB-lite"/>
    </source>
</evidence>
<feature type="region of interest" description="Disordered" evidence="1">
    <location>
        <begin position="1"/>
        <end position="63"/>
    </location>
</feature>
<dbReference type="AlphaFoldDB" id="A0A2W5FIR0"/>
<feature type="compositionally biased region" description="Basic and acidic residues" evidence="1">
    <location>
        <begin position="46"/>
        <end position="63"/>
    </location>
</feature>
<evidence type="ECO:0000313" key="2">
    <source>
        <dbReference type="EMBL" id="PZP32816.1"/>
    </source>
</evidence>
<sequence length="63" mass="7420">MPQFTSPRPLQVQLRKPRNPLVAPAQQRQAGRHQSPRDAQAQRQQARLELRRLLRERFPDDSP</sequence>
<reference evidence="2 3" key="1">
    <citation type="submission" date="2017-08" db="EMBL/GenBank/DDBJ databases">
        <title>Infants hospitalized years apart are colonized by the same room-sourced microbial strains.</title>
        <authorList>
            <person name="Brooks B."/>
            <person name="Olm M.R."/>
            <person name="Firek B.A."/>
            <person name="Baker R."/>
            <person name="Thomas B.C."/>
            <person name="Morowitz M.J."/>
            <person name="Banfield J.F."/>
        </authorList>
    </citation>
    <scope>NUCLEOTIDE SEQUENCE [LARGE SCALE GENOMIC DNA]</scope>
    <source>
        <strain evidence="2">S2_012_000_R2_81</strain>
    </source>
</reference>